<keyword evidence="3" id="KW-1185">Reference proteome</keyword>
<evidence type="ECO:0000313" key="2">
    <source>
        <dbReference type="EnsemblPlants" id="OGLUM05G04920.1"/>
    </source>
</evidence>
<reference evidence="2" key="1">
    <citation type="submission" date="2015-04" db="UniProtKB">
        <authorList>
            <consortium name="EnsemblPlants"/>
        </authorList>
    </citation>
    <scope>IDENTIFICATION</scope>
</reference>
<feature type="region of interest" description="Disordered" evidence="1">
    <location>
        <begin position="24"/>
        <end position="53"/>
    </location>
</feature>
<dbReference type="HOGENOM" id="CLU_3071934_0_0_1"/>
<proteinExistence type="predicted"/>
<reference evidence="2" key="2">
    <citation type="submission" date="2018-05" db="EMBL/GenBank/DDBJ databases">
        <title>OgluRS3 (Oryza glumaepatula Reference Sequence Version 3).</title>
        <authorList>
            <person name="Zhang J."/>
            <person name="Kudrna D."/>
            <person name="Lee S."/>
            <person name="Talag J."/>
            <person name="Welchert J."/>
            <person name="Wing R.A."/>
        </authorList>
    </citation>
    <scope>NUCLEOTIDE SEQUENCE [LARGE SCALE GENOMIC DNA]</scope>
</reference>
<dbReference type="Proteomes" id="UP000026961">
    <property type="component" value="Chromosome 5"/>
</dbReference>
<dbReference type="Gramene" id="OGLUM05G04920.1">
    <property type="protein sequence ID" value="OGLUM05G04920.1"/>
    <property type="gene ID" value="OGLUM05G04920"/>
</dbReference>
<evidence type="ECO:0000313" key="3">
    <source>
        <dbReference type="Proteomes" id="UP000026961"/>
    </source>
</evidence>
<dbReference type="EnsemblPlants" id="OGLUM05G04920.1">
    <property type="protein sequence ID" value="OGLUM05G04920.1"/>
    <property type="gene ID" value="OGLUM05G04920"/>
</dbReference>
<feature type="compositionally biased region" description="Low complexity" evidence="1">
    <location>
        <begin position="34"/>
        <end position="53"/>
    </location>
</feature>
<name>A0A0D9ZUU5_9ORYZ</name>
<dbReference type="AlphaFoldDB" id="A0A0D9ZUU5"/>
<sequence length="53" mass="5478">MAEWYMASWKLSVSTILARSSRAFSSVNPPTNGRLRASLSSAAATTAGAGASM</sequence>
<evidence type="ECO:0000256" key="1">
    <source>
        <dbReference type="SAM" id="MobiDB-lite"/>
    </source>
</evidence>
<organism evidence="2">
    <name type="scientific">Oryza glumipatula</name>
    <dbReference type="NCBI Taxonomy" id="40148"/>
    <lineage>
        <taxon>Eukaryota</taxon>
        <taxon>Viridiplantae</taxon>
        <taxon>Streptophyta</taxon>
        <taxon>Embryophyta</taxon>
        <taxon>Tracheophyta</taxon>
        <taxon>Spermatophyta</taxon>
        <taxon>Magnoliopsida</taxon>
        <taxon>Liliopsida</taxon>
        <taxon>Poales</taxon>
        <taxon>Poaceae</taxon>
        <taxon>BOP clade</taxon>
        <taxon>Oryzoideae</taxon>
        <taxon>Oryzeae</taxon>
        <taxon>Oryzinae</taxon>
        <taxon>Oryza</taxon>
    </lineage>
</organism>
<accession>A0A0D9ZUU5</accession>
<protein>
    <submittedName>
        <fullName evidence="2">Uncharacterized protein</fullName>
    </submittedName>
</protein>